<dbReference type="PROSITE" id="PS00107">
    <property type="entry name" value="PROTEIN_KINASE_ATP"/>
    <property type="match status" value="1"/>
</dbReference>
<feature type="non-terminal residue" evidence="4">
    <location>
        <position position="85"/>
    </location>
</feature>
<gene>
    <name evidence="4" type="ORF">KXQ929_LOCUS49188</name>
</gene>
<keyword evidence="1" id="KW-0547">Nucleotide-binding</keyword>
<proteinExistence type="predicted"/>
<dbReference type="AlphaFoldDB" id="A0A820M707"/>
<reference evidence="4" key="1">
    <citation type="submission" date="2021-02" db="EMBL/GenBank/DDBJ databases">
        <authorList>
            <person name="Nowell W R."/>
        </authorList>
    </citation>
    <scope>NUCLEOTIDE SEQUENCE</scope>
</reference>
<protein>
    <recommendedName>
        <fullName evidence="3">Protein kinase domain-containing protein</fullName>
    </recommendedName>
</protein>
<dbReference type="PROSITE" id="PS50011">
    <property type="entry name" value="PROTEIN_KINASE_DOM"/>
    <property type="match status" value="1"/>
</dbReference>
<dbReference type="Gene3D" id="3.30.200.20">
    <property type="entry name" value="Phosphorylase Kinase, domain 1"/>
    <property type="match status" value="1"/>
</dbReference>
<comment type="caution">
    <text evidence="4">The sequence shown here is derived from an EMBL/GenBank/DDBJ whole genome shotgun (WGS) entry which is preliminary data.</text>
</comment>
<dbReference type="InterPro" id="IPR000719">
    <property type="entry name" value="Prot_kinase_dom"/>
</dbReference>
<feature type="binding site" evidence="1">
    <location>
        <position position="63"/>
    </location>
    <ligand>
        <name>ATP</name>
        <dbReference type="ChEBI" id="CHEBI:30616"/>
    </ligand>
</feature>
<accession>A0A820M707</accession>
<dbReference type="EMBL" id="CAJOBB010020473">
    <property type="protein sequence ID" value="CAF4367809.1"/>
    <property type="molecule type" value="Genomic_DNA"/>
</dbReference>
<name>A0A820M707_9BILA</name>
<dbReference type="InterPro" id="IPR017441">
    <property type="entry name" value="Protein_kinase_ATP_BS"/>
</dbReference>
<feature type="domain" description="Protein kinase" evidence="3">
    <location>
        <begin position="34"/>
        <end position="85"/>
    </location>
</feature>
<keyword evidence="1" id="KW-0067">ATP-binding</keyword>
<feature type="compositionally biased region" description="Polar residues" evidence="2">
    <location>
        <begin position="1"/>
        <end position="22"/>
    </location>
</feature>
<dbReference type="SUPFAM" id="SSF56112">
    <property type="entry name" value="Protein kinase-like (PK-like)"/>
    <property type="match status" value="1"/>
</dbReference>
<dbReference type="GO" id="GO:0005524">
    <property type="term" value="F:ATP binding"/>
    <property type="evidence" value="ECO:0007669"/>
    <property type="project" value="UniProtKB-UniRule"/>
</dbReference>
<sequence length="85" mass="9481">MVQDSNTATTPDKASTTATGDLSSDEKRKKVGNYVILKTIGEGSFAKVRLGVHLITEMRVAVKVINKREVFKRNYLRANLRREAS</sequence>
<evidence type="ECO:0000313" key="5">
    <source>
        <dbReference type="Proteomes" id="UP000663868"/>
    </source>
</evidence>
<evidence type="ECO:0000256" key="2">
    <source>
        <dbReference type="SAM" id="MobiDB-lite"/>
    </source>
</evidence>
<organism evidence="4 5">
    <name type="scientific">Adineta steineri</name>
    <dbReference type="NCBI Taxonomy" id="433720"/>
    <lineage>
        <taxon>Eukaryota</taxon>
        <taxon>Metazoa</taxon>
        <taxon>Spiralia</taxon>
        <taxon>Gnathifera</taxon>
        <taxon>Rotifera</taxon>
        <taxon>Eurotatoria</taxon>
        <taxon>Bdelloidea</taxon>
        <taxon>Adinetida</taxon>
        <taxon>Adinetidae</taxon>
        <taxon>Adineta</taxon>
    </lineage>
</organism>
<feature type="region of interest" description="Disordered" evidence="2">
    <location>
        <begin position="1"/>
        <end position="26"/>
    </location>
</feature>
<evidence type="ECO:0000259" key="3">
    <source>
        <dbReference type="PROSITE" id="PS50011"/>
    </source>
</evidence>
<evidence type="ECO:0000313" key="4">
    <source>
        <dbReference type="EMBL" id="CAF4367809.1"/>
    </source>
</evidence>
<evidence type="ECO:0000256" key="1">
    <source>
        <dbReference type="PROSITE-ProRule" id="PRU10141"/>
    </source>
</evidence>
<dbReference type="Proteomes" id="UP000663868">
    <property type="component" value="Unassembled WGS sequence"/>
</dbReference>
<dbReference type="GO" id="GO:0004672">
    <property type="term" value="F:protein kinase activity"/>
    <property type="evidence" value="ECO:0007669"/>
    <property type="project" value="InterPro"/>
</dbReference>
<dbReference type="InterPro" id="IPR011009">
    <property type="entry name" value="Kinase-like_dom_sf"/>
</dbReference>